<name>A0A3A6QKD9_9VIBR</name>
<sequence length="59" mass="6433">MQVLELTKPLAGLTLIQKINVYTCLAASSEVLFSSIASFITFANAVSSSLSPYDERHKK</sequence>
<keyword evidence="3" id="KW-1185">Reference proteome</keyword>
<keyword evidence="1" id="KW-0812">Transmembrane</keyword>
<feature type="transmembrane region" description="Helical" evidence="1">
    <location>
        <begin position="31"/>
        <end position="53"/>
    </location>
</feature>
<evidence type="ECO:0000313" key="3">
    <source>
        <dbReference type="Proteomes" id="UP000273252"/>
    </source>
</evidence>
<proteinExistence type="predicted"/>
<organism evidence="2 3">
    <name type="scientific">Vibrio sinensis</name>
    <dbReference type="NCBI Taxonomy" id="2302434"/>
    <lineage>
        <taxon>Bacteria</taxon>
        <taxon>Pseudomonadati</taxon>
        <taxon>Pseudomonadota</taxon>
        <taxon>Gammaproteobacteria</taxon>
        <taxon>Vibrionales</taxon>
        <taxon>Vibrionaceae</taxon>
        <taxon>Vibrio</taxon>
    </lineage>
</organism>
<protein>
    <submittedName>
        <fullName evidence="2">Uncharacterized protein</fullName>
    </submittedName>
</protein>
<dbReference type="EMBL" id="QVMU01000030">
    <property type="protein sequence ID" value="RJX66154.1"/>
    <property type="molecule type" value="Genomic_DNA"/>
</dbReference>
<evidence type="ECO:0000256" key="1">
    <source>
        <dbReference type="SAM" id="Phobius"/>
    </source>
</evidence>
<gene>
    <name evidence="2" type="ORF">DZ860_20770</name>
</gene>
<reference evidence="2 3" key="1">
    <citation type="submission" date="2018-08" db="EMBL/GenBank/DDBJ databases">
        <title>Vibrio isolated from the Eastern China Marginal Seas.</title>
        <authorList>
            <person name="Li Y."/>
        </authorList>
    </citation>
    <scope>NUCLEOTIDE SEQUENCE [LARGE SCALE GENOMIC DNA]</scope>
    <source>
        <strain evidence="2 3">BEI233</strain>
    </source>
</reference>
<evidence type="ECO:0000313" key="2">
    <source>
        <dbReference type="EMBL" id="RJX66154.1"/>
    </source>
</evidence>
<accession>A0A3A6QKD9</accession>
<keyword evidence="1" id="KW-1133">Transmembrane helix</keyword>
<dbReference type="AlphaFoldDB" id="A0A3A6QKD9"/>
<dbReference type="Proteomes" id="UP000273252">
    <property type="component" value="Unassembled WGS sequence"/>
</dbReference>
<keyword evidence="1" id="KW-0472">Membrane</keyword>
<comment type="caution">
    <text evidence="2">The sequence shown here is derived from an EMBL/GenBank/DDBJ whole genome shotgun (WGS) entry which is preliminary data.</text>
</comment>